<dbReference type="GO" id="GO:0008270">
    <property type="term" value="F:zinc ion binding"/>
    <property type="evidence" value="ECO:0007669"/>
    <property type="project" value="UniProtKB-KW"/>
</dbReference>
<feature type="compositionally biased region" description="Basic and acidic residues" evidence="6">
    <location>
        <begin position="674"/>
        <end position="691"/>
    </location>
</feature>
<dbReference type="InterPro" id="IPR013103">
    <property type="entry name" value="RVT_2"/>
</dbReference>
<feature type="compositionally biased region" description="Basic and acidic residues" evidence="6">
    <location>
        <begin position="213"/>
        <end position="224"/>
    </location>
</feature>
<dbReference type="Pfam" id="PF00098">
    <property type="entry name" value="zf-CCHC"/>
    <property type="match status" value="1"/>
</dbReference>
<dbReference type="Pfam" id="PF00665">
    <property type="entry name" value="rve"/>
    <property type="match status" value="1"/>
</dbReference>
<dbReference type="InterPro" id="IPR057670">
    <property type="entry name" value="SH3_retrovirus"/>
</dbReference>
<evidence type="ECO:0000256" key="6">
    <source>
        <dbReference type="SAM" id="MobiDB-lite"/>
    </source>
</evidence>
<dbReference type="SUPFAM" id="SSF56672">
    <property type="entry name" value="DNA/RNA polymerases"/>
    <property type="match status" value="1"/>
</dbReference>
<feature type="compositionally biased region" description="Basic residues" evidence="6">
    <location>
        <begin position="189"/>
        <end position="199"/>
    </location>
</feature>
<keyword evidence="4" id="KW-0378">Hydrolase</keyword>
<dbReference type="SUPFAM" id="SSF53098">
    <property type="entry name" value="Ribonuclease H-like"/>
    <property type="match status" value="1"/>
</dbReference>
<dbReference type="EMBL" id="OIVN01002491">
    <property type="protein sequence ID" value="SPD04083.1"/>
    <property type="molecule type" value="Genomic_DNA"/>
</dbReference>
<dbReference type="InterPro" id="IPR001878">
    <property type="entry name" value="Znf_CCHC"/>
</dbReference>
<dbReference type="InterPro" id="IPR036397">
    <property type="entry name" value="RNaseH_sf"/>
</dbReference>
<organism evidence="9">
    <name type="scientific">Fagus sylvatica</name>
    <name type="common">Beechnut</name>
    <dbReference type="NCBI Taxonomy" id="28930"/>
    <lineage>
        <taxon>Eukaryota</taxon>
        <taxon>Viridiplantae</taxon>
        <taxon>Streptophyta</taxon>
        <taxon>Embryophyta</taxon>
        <taxon>Tracheophyta</taxon>
        <taxon>Spermatophyta</taxon>
        <taxon>Magnoliopsida</taxon>
        <taxon>eudicotyledons</taxon>
        <taxon>Gunneridae</taxon>
        <taxon>Pentapetalae</taxon>
        <taxon>rosids</taxon>
        <taxon>fabids</taxon>
        <taxon>Fagales</taxon>
        <taxon>Fagaceae</taxon>
        <taxon>Fagus</taxon>
    </lineage>
</organism>
<dbReference type="GO" id="GO:0004190">
    <property type="term" value="F:aspartic-type endopeptidase activity"/>
    <property type="evidence" value="ECO:0007669"/>
    <property type="project" value="UniProtKB-KW"/>
</dbReference>
<gene>
    <name evidence="9" type="ORF">FSB_LOCUS31965</name>
</gene>
<evidence type="ECO:0000313" key="9">
    <source>
        <dbReference type="EMBL" id="SPD04083.1"/>
    </source>
</evidence>
<dbReference type="Pfam" id="PF14223">
    <property type="entry name" value="Retrotran_gag_2"/>
    <property type="match status" value="1"/>
</dbReference>
<dbReference type="InterPro" id="IPR039537">
    <property type="entry name" value="Retrotran_Ty1/copia-like"/>
</dbReference>
<keyword evidence="1" id="KW-0645">Protease</keyword>
<keyword evidence="2" id="KW-0479">Metal-binding</keyword>
<feature type="region of interest" description="Disordered" evidence="6">
    <location>
        <begin position="157"/>
        <end position="199"/>
    </location>
</feature>
<dbReference type="AlphaFoldDB" id="A0A2N9GX47"/>
<evidence type="ECO:0000256" key="3">
    <source>
        <dbReference type="ARBA" id="ARBA00022750"/>
    </source>
</evidence>
<evidence type="ECO:0000256" key="5">
    <source>
        <dbReference type="PROSITE-ProRule" id="PRU00047"/>
    </source>
</evidence>
<dbReference type="PANTHER" id="PTHR42648">
    <property type="entry name" value="TRANSPOSASE, PUTATIVE-RELATED"/>
    <property type="match status" value="1"/>
</dbReference>
<evidence type="ECO:0000259" key="8">
    <source>
        <dbReference type="PROSITE" id="PS50994"/>
    </source>
</evidence>
<dbReference type="GO" id="GO:0003676">
    <property type="term" value="F:nucleic acid binding"/>
    <property type="evidence" value="ECO:0007669"/>
    <property type="project" value="InterPro"/>
</dbReference>
<proteinExistence type="predicted"/>
<reference evidence="9" key="1">
    <citation type="submission" date="2018-02" db="EMBL/GenBank/DDBJ databases">
        <authorList>
            <person name="Cohen D.B."/>
            <person name="Kent A.D."/>
        </authorList>
    </citation>
    <scope>NUCLEOTIDE SEQUENCE</scope>
</reference>
<dbReference type="PANTHER" id="PTHR42648:SF28">
    <property type="entry name" value="TRANSPOSON-ENCODED PROTEIN WITH RIBONUCLEASE H-LIKE AND RETROVIRUS ZINC FINGER-LIKE DOMAINS"/>
    <property type="match status" value="1"/>
</dbReference>
<dbReference type="Gene3D" id="4.10.60.10">
    <property type="entry name" value="Zinc finger, CCHC-type"/>
    <property type="match status" value="1"/>
</dbReference>
<keyword evidence="5" id="KW-0863">Zinc-finger</keyword>
<name>A0A2N9GX47_FAGSY</name>
<accession>A0A2N9GX47</accession>
<dbReference type="GO" id="GO:0015074">
    <property type="term" value="P:DNA integration"/>
    <property type="evidence" value="ECO:0007669"/>
    <property type="project" value="InterPro"/>
</dbReference>
<evidence type="ECO:0008006" key="10">
    <source>
        <dbReference type="Google" id="ProtNLM"/>
    </source>
</evidence>
<dbReference type="InterPro" id="IPR012337">
    <property type="entry name" value="RNaseH-like_sf"/>
</dbReference>
<sequence>MAINASIATVGLVKFDGTGNFGLWQRRVKDLLVQQGLVKALYGKTKKPEKMTDDEWEELDMKAVSTIRLLLGRRSHVRCHGGELNCRDLVESREKIYVQIPHEQTASKAKVDEDKAMMLLTSLPASYEHLVTTLLYGKETLELEEVSGALLDHYQRKHKDSAESSGEGLVVKGYQDRGRKKDKDDKSARGRSKSKSKAVKCFKCQKKGHMKRDCPEWNKGKEESSTSVNVVADSESDGDMLSVSSSTDGLNNSWLLDSACSFHVTPHRNWFDTYRSINCGSVRMGNDAACTIIGMGTIKIKMSDGVVRTLEEVRHIPDMRKNLISLGTLDSKGYSYKSENGIMKVSKGAMIVMTGQKISSNVYKLLGNTILGGVAAVAESEDDDTLLWHMRLGHMKVRFKTATHKTKGILDYVHSDIWGPVRTPSKGGAQYFMSFIDDYSRKAWVYFLKNKSEAFAKFKIWKAEVENQTGRKIKCLRTDNGTEYRDGDFLKFCEEHGIKRHFTVRKTPQQNGVAERLNRTITETARCLRLNAELPKIFWAEAVDMACYIINRSPRVALDGKVAEEVWTGQEVDYSFMRIFGCPAYVHISGEDRSKLDPKSKKCIFLGFKKGVKGYKLWDPVAQKVVISRDVVFDEKSMTKAFKEEKSQAAESSNNIGRSTVQVELDELESQSNEEPHSNDQEQDSTRSDRPKRNKRPPVRYGFEDLVSYALLTSSEDPSTFQEAIESSEKDKWMEAMVEENESLSKNKTWELTELPKGKKPIGCKWVFKKKEAVSEKEGERFKARLVAKGYSQRHGIDYDEVFSPVVRHTSIRAVLALVADQDLELEQLDVKTAFLHGNLEEEIFMEQPEGFKQPGTENLVCRLKKSLYGLKQSPRQWYKRFDSYMIQIGYTRCEYDCCVYVRILEDGSYIFLLLYVDDMLIAAKSMCEVNRDREARKLWLSQKNYIRKVLEKFSMLDAKPVSTPLANHFRLSGSQCPKNEEEIENMSKVPYASAVGCLMYAMVCTRPDLAHAVSTVSRYMANPGREHWNAVKWIFRYLKGTAEHGILFSRQPGTNSVVGYVDADYAGEVDDRRSTTGYVFTLSGGPICWKSTLQSIVAMSTTEAEYMAVAEACKGSIVVKGASQRAWFESRWSSDAL</sequence>
<feature type="domain" description="Integrase catalytic" evidence="8">
    <location>
        <begin position="400"/>
        <end position="571"/>
    </location>
</feature>
<dbReference type="Pfam" id="PF07727">
    <property type="entry name" value="RVT_2"/>
    <property type="match status" value="1"/>
</dbReference>
<protein>
    <recommendedName>
        <fullName evidence="10">CCHC-type domain-containing protein</fullName>
    </recommendedName>
</protein>
<dbReference type="CDD" id="cd09272">
    <property type="entry name" value="RNase_HI_RT_Ty1"/>
    <property type="match status" value="1"/>
</dbReference>
<dbReference type="InterPro" id="IPR001584">
    <property type="entry name" value="Integrase_cat-core"/>
</dbReference>
<feature type="region of interest" description="Disordered" evidence="6">
    <location>
        <begin position="666"/>
        <end position="699"/>
    </location>
</feature>
<dbReference type="Pfam" id="PF25597">
    <property type="entry name" value="SH3_retrovirus"/>
    <property type="match status" value="1"/>
</dbReference>
<feature type="region of interest" description="Disordered" evidence="6">
    <location>
        <begin position="213"/>
        <end position="238"/>
    </location>
</feature>
<keyword evidence="3" id="KW-0064">Aspartyl protease</keyword>
<dbReference type="InterPro" id="IPR036875">
    <property type="entry name" value="Znf_CCHC_sf"/>
</dbReference>
<feature type="domain" description="CCHC-type" evidence="7">
    <location>
        <begin position="200"/>
        <end position="216"/>
    </location>
</feature>
<dbReference type="SMART" id="SM00343">
    <property type="entry name" value="ZnF_C2HC"/>
    <property type="match status" value="1"/>
</dbReference>
<dbReference type="InterPro" id="IPR054722">
    <property type="entry name" value="PolX-like_BBD"/>
</dbReference>
<dbReference type="Gene3D" id="3.30.420.10">
    <property type="entry name" value="Ribonuclease H-like superfamily/Ribonuclease H"/>
    <property type="match status" value="1"/>
</dbReference>
<evidence type="ECO:0000256" key="4">
    <source>
        <dbReference type="ARBA" id="ARBA00022801"/>
    </source>
</evidence>
<dbReference type="PROSITE" id="PS50158">
    <property type="entry name" value="ZF_CCHC"/>
    <property type="match status" value="1"/>
</dbReference>
<evidence type="ECO:0000256" key="1">
    <source>
        <dbReference type="ARBA" id="ARBA00022670"/>
    </source>
</evidence>
<dbReference type="GO" id="GO:0006508">
    <property type="term" value="P:proteolysis"/>
    <property type="evidence" value="ECO:0007669"/>
    <property type="project" value="UniProtKB-KW"/>
</dbReference>
<dbReference type="Pfam" id="PF22936">
    <property type="entry name" value="Pol_BBD"/>
    <property type="match status" value="1"/>
</dbReference>
<feature type="compositionally biased region" description="Basic and acidic residues" evidence="6">
    <location>
        <begin position="174"/>
        <end position="188"/>
    </location>
</feature>
<evidence type="ECO:0000259" key="7">
    <source>
        <dbReference type="PROSITE" id="PS50158"/>
    </source>
</evidence>
<keyword evidence="5" id="KW-0862">Zinc</keyword>
<evidence type="ECO:0000256" key="2">
    <source>
        <dbReference type="ARBA" id="ARBA00022723"/>
    </source>
</evidence>
<dbReference type="SUPFAM" id="SSF57756">
    <property type="entry name" value="Retrovirus zinc finger-like domains"/>
    <property type="match status" value="1"/>
</dbReference>
<dbReference type="PROSITE" id="PS50994">
    <property type="entry name" value="INTEGRASE"/>
    <property type="match status" value="1"/>
</dbReference>
<dbReference type="InterPro" id="IPR043502">
    <property type="entry name" value="DNA/RNA_pol_sf"/>
</dbReference>